<dbReference type="InterPro" id="IPR037939">
    <property type="entry name" value="CRADD"/>
</dbReference>
<dbReference type="PROSITE" id="PS50209">
    <property type="entry name" value="CARD"/>
    <property type="match status" value="1"/>
</dbReference>
<dbReference type="CDD" id="cd01671">
    <property type="entry name" value="CARD"/>
    <property type="match status" value="1"/>
</dbReference>
<dbReference type="Proteomes" id="UP000887566">
    <property type="component" value="Unplaced"/>
</dbReference>
<proteinExistence type="predicted"/>
<dbReference type="SUPFAM" id="SSF47986">
    <property type="entry name" value="DEATH domain"/>
    <property type="match status" value="1"/>
</dbReference>
<reference evidence="3" key="1">
    <citation type="submission" date="2022-11" db="UniProtKB">
        <authorList>
            <consortium name="WormBaseParasite"/>
        </authorList>
    </citation>
    <scope>IDENTIFICATION</scope>
</reference>
<dbReference type="WBParaSite" id="PSAMB.scaffold3370size18546.g21283.t1">
    <property type="protein sequence ID" value="PSAMB.scaffold3370size18546.g21283.t1"/>
    <property type="gene ID" value="PSAMB.scaffold3370size18546.g21283"/>
</dbReference>
<dbReference type="GO" id="GO:0070513">
    <property type="term" value="F:death domain binding"/>
    <property type="evidence" value="ECO:0007669"/>
    <property type="project" value="InterPro"/>
</dbReference>
<dbReference type="AlphaFoldDB" id="A0A914W7Y0"/>
<dbReference type="InterPro" id="IPR001315">
    <property type="entry name" value="CARD"/>
</dbReference>
<name>A0A914W7Y0_9BILA</name>
<dbReference type="InterPro" id="IPR011029">
    <property type="entry name" value="DEATH-like_dom_sf"/>
</dbReference>
<sequence>MASSQRAQYTLLFNDQEIKREDSIKKIKGEYPITEEVSKTSAQNSNEKILEKSHEDFEFNDDSQNRKCLISCFPFLCDNLIVDEVIVRLQADYILTQHQADSIRAKETRYEKNQKLVHLIQQCGTEAFSCFMESLTETDQKYIFDKLFEERKAIAERKELSNTFNSHIHGGRVASGSVSGGIVVQGDYYAASQTSFIPPAASPPTSEEWKQMLERPFLAA</sequence>
<dbReference type="PANTHER" id="PTHR15034:SF5">
    <property type="entry name" value="DEATH DOMAIN-CONTAINING PROTEIN CRADD"/>
    <property type="match status" value="1"/>
</dbReference>
<dbReference type="Gene3D" id="1.10.533.10">
    <property type="entry name" value="Death Domain, Fas"/>
    <property type="match status" value="1"/>
</dbReference>
<accession>A0A914W7Y0</accession>
<protein>
    <submittedName>
        <fullName evidence="3">CARD domain-containing protein</fullName>
    </submittedName>
</protein>
<dbReference type="PANTHER" id="PTHR15034">
    <property type="entry name" value="DEATH DOMAIN-CONTAINING PROTEIN CRADD"/>
    <property type="match status" value="1"/>
</dbReference>
<dbReference type="GO" id="GO:0002020">
    <property type="term" value="F:protease binding"/>
    <property type="evidence" value="ECO:0007669"/>
    <property type="project" value="InterPro"/>
</dbReference>
<dbReference type="GO" id="GO:0042981">
    <property type="term" value="P:regulation of apoptotic process"/>
    <property type="evidence" value="ECO:0007669"/>
    <property type="project" value="InterPro"/>
</dbReference>
<evidence type="ECO:0000259" key="1">
    <source>
        <dbReference type="PROSITE" id="PS50209"/>
    </source>
</evidence>
<dbReference type="Pfam" id="PF00619">
    <property type="entry name" value="CARD"/>
    <property type="match status" value="1"/>
</dbReference>
<evidence type="ECO:0000313" key="3">
    <source>
        <dbReference type="WBParaSite" id="PSAMB.scaffold3370size18546.g21283.t1"/>
    </source>
</evidence>
<feature type="domain" description="CARD" evidence="1">
    <location>
        <begin position="54"/>
        <end position="150"/>
    </location>
</feature>
<organism evidence="2 3">
    <name type="scientific">Plectus sambesii</name>
    <dbReference type="NCBI Taxonomy" id="2011161"/>
    <lineage>
        <taxon>Eukaryota</taxon>
        <taxon>Metazoa</taxon>
        <taxon>Ecdysozoa</taxon>
        <taxon>Nematoda</taxon>
        <taxon>Chromadorea</taxon>
        <taxon>Plectida</taxon>
        <taxon>Plectina</taxon>
        <taxon>Plectoidea</taxon>
        <taxon>Plectidae</taxon>
        <taxon>Plectus</taxon>
    </lineage>
</organism>
<keyword evidence="2" id="KW-1185">Reference proteome</keyword>
<evidence type="ECO:0000313" key="2">
    <source>
        <dbReference type="Proteomes" id="UP000887566"/>
    </source>
</evidence>